<feature type="signal peptide" evidence="1">
    <location>
        <begin position="1"/>
        <end position="20"/>
    </location>
</feature>
<sequence>MCRMDAIVLGLLALVAGCTAQASPKAVPKAAPKGAFTIKQSGSNTLEVKAVQDKKSSVGYCLEILAYLYDLPDKTGDLPPGYTVLCPTDTAINIFLFRLGYKSFIKDPVQYIADNPTLRPFIQRVFAYHLIPNGATGPTFGM</sequence>
<keyword evidence="1" id="KW-0732">Signal</keyword>
<gene>
    <name evidence="2" type="ORF">MNEG_11853</name>
</gene>
<accession>A0A0D2MMZ1</accession>
<protein>
    <recommendedName>
        <fullName evidence="4">FAS1 domain-containing protein</fullName>
    </recommendedName>
</protein>
<dbReference type="KEGG" id="mng:MNEG_11853"/>
<organism evidence="2 3">
    <name type="scientific">Monoraphidium neglectum</name>
    <dbReference type="NCBI Taxonomy" id="145388"/>
    <lineage>
        <taxon>Eukaryota</taxon>
        <taxon>Viridiplantae</taxon>
        <taxon>Chlorophyta</taxon>
        <taxon>core chlorophytes</taxon>
        <taxon>Chlorophyceae</taxon>
        <taxon>CS clade</taxon>
        <taxon>Sphaeropleales</taxon>
        <taxon>Selenastraceae</taxon>
        <taxon>Monoraphidium</taxon>
    </lineage>
</organism>
<name>A0A0D2MMZ1_9CHLO</name>
<proteinExistence type="predicted"/>
<evidence type="ECO:0000256" key="1">
    <source>
        <dbReference type="SAM" id="SignalP"/>
    </source>
</evidence>
<dbReference type="GeneID" id="25729157"/>
<reference evidence="2 3" key="1">
    <citation type="journal article" date="2013" name="BMC Genomics">
        <title>Reconstruction of the lipid metabolism for the microalga Monoraphidium neglectum from its genome sequence reveals characteristics suitable for biofuel production.</title>
        <authorList>
            <person name="Bogen C."/>
            <person name="Al-Dilaimi A."/>
            <person name="Albersmeier A."/>
            <person name="Wichmann J."/>
            <person name="Grundmann M."/>
            <person name="Rupp O."/>
            <person name="Lauersen K.J."/>
            <person name="Blifernez-Klassen O."/>
            <person name="Kalinowski J."/>
            <person name="Goesmann A."/>
            <person name="Mussgnug J.H."/>
            <person name="Kruse O."/>
        </authorList>
    </citation>
    <scope>NUCLEOTIDE SEQUENCE [LARGE SCALE GENOMIC DNA]</scope>
    <source>
        <strain evidence="2 3">SAG 48.87</strain>
    </source>
</reference>
<evidence type="ECO:0000313" key="2">
    <source>
        <dbReference type="EMBL" id="KIY96110.1"/>
    </source>
</evidence>
<dbReference type="EMBL" id="KK103156">
    <property type="protein sequence ID" value="KIY96110.1"/>
    <property type="molecule type" value="Genomic_DNA"/>
</dbReference>
<feature type="chain" id="PRO_5002264926" description="FAS1 domain-containing protein" evidence="1">
    <location>
        <begin position="21"/>
        <end position="142"/>
    </location>
</feature>
<dbReference type="Proteomes" id="UP000054498">
    <property type="component" value="Unassembled WGS sequence"/>
</dbReference>
<evidence type="ECO:0008006" key="4">
    <source>
        <dbReference type="Google" id="ProtNLM"/>
    </source>
</evidence>
<keyword evidence="3" id="KW-1185">Reference proteome</keyword>
<dbReference type="AlphaFoldDB" id="A0A0D2MMZ1"/>
<evidence type="ECO:0000313" key="3">
    <source>
        <dbReference type="Proteomes" id="UP000054498"/>
    </source>
</evidence>
<dbReference type="PROSITE" id="PS51257">
    <property type="entry name" value="PROKAR_LIPOPROTEIN"/>
    <property type="match status" value="1"/>
</dbReference>
<dbReference type="RefSeq" id="XP_013895130.1">
    <property type="nucleotide sequence ID" value="XM_014039676.1"/>
</dbReference>